<dbReference type="RefSeq" id="WP_148975106.1">
    <property type="nucleotide sequence ID" value="NZ_JBNIKT010000010.1"/>
</dbReference>
<evidence type="ECO:0000313" key="3">
    <source>
        <dbReference type="Proteomes" id="UP000322139"/>
    </source>
</evidence>
<proteinExistence type="predicted"/>
<keyword evidence="1" id="KW-1133">Transmembrane helix</keyword>
<keyword evidence="1" id="KW-0812">Transmembrane</keyword>
<dbReference type="InterPro" id="IPR048136">
    <property type="entry name" value="STM3941-like"/>
</dbReference>
<dbReference type="EMBL" id="VTER01000006">
    <property type="protein sequence ID" value="TYS47778.1"/>
    <property type="molecule type" value="Genomic_DNA"/>
</dbReference>
<protein>
    <submittedName>
        <fullName evidence="2">Uncharacterized protein</fullName>
    </submittedName>
</protein>
<dbReference type="Proteomes" id="UP000322139">
    <property type="component" value="Unassembled WGS sequence"/>
</dbReference>
<feature type="transmembrane region" description="Helical" evidence="1">
    <location>
        <begin position="12"/>
        <end position="31"/>
    </location>
</feature>
<dbReference type="NCBIfam" id="NF041635">
    <property type="entry name" value="STM3941_fam"/>
    <property type="match status" value="1"/>
</dbReference>
<keyword evidence="1" id="KW-0472">Membrane</keyword>
<sequence length="179" mass="20421">MEKQFYAAKGKFFLFMLIVLAAGVFFAWLASDMILHDENRETFMLIIYSLLAVLLFGCALLFAGMIYDKAPLVSFSTEGLEVNGPGGPGLIVWEDFEGIFPYEVQGNAFLGVIVKVEEKYIERLPARKKRLVKINQGTGFPPFNISMNALKQRKEFIEELEKREMPILVVEEELEKEKI</sequence>
<accession>A0A5D4RDH9</accession>
<evidence type="ECO:0000313" key="2">
    <source>
        <dbReference type="EMBL" id="TYS47778.1"/>
    </source>
</evidence>
<feature type="transmembrane region" description="Helical" evidence="1">
    <location>
        <begin position="43"/>
        <end position="67"/>
    </location>
</feature>
<name>A0A5D4RDH9_9BACI</name>
<gene>
    <name evidence="2" type="ORF">FZD51_12650</name>
</gene>
<reference evidence="2 3" key="1">
    <citation type="submission" date="2019-08" db="EMBL/GenBank/DDBJ databases">
        <title>Bacillus genomes from the desert of Cuatro Cienegas, Coahuila.</title>
        <authorList>
            <person name="Olmedo-Alvarez G."/>
        </authorList>
    </citation>
    <scope>NUCLEOTIDE SEQUENCE [LARGE SCALE GENOMIC DNA]</scope>
    <source>
        <strain evidence="2 3">CH446_14T</strain>
    </source>
</reference>
<organism evidence="2 3">
    <name type="scientific">Bacillus infantis</name>
    <dbReference type="NCBI Taxonomy" id="324767"/>
    <lineage>
        <taxon>Bacteria</taxon>
        <taxon>Bacillati</taxon>
        <taxon>Bacillota</taxon>
        <taxon>Bacilli</taxon>
        <taxon>Bacillales</taxon>
        <taxon>Bacillaceae</taxon>
        <taxon>Bacillus</taxon>
    </lineage>
</organism>
<dbReference type="AlphaFoldDB" id="A0A5D4RDH9"/>
<evidence type="ECO:0000256" key="1">
    <source>
        <dbReference type="SAM" id="Phobius"/>
    </source>
</evidence>
<comment type="caution">
    <text evidence="2">The sequence shown here is derived from an EMBL/GenBank/DDBJ whole genome shotgun (WGS) entry which is preliminary data.</text>
</comment>